<evidence type="ECO:0000313" key="2">
    <source>
        <dbReference type="EMBL" id="KRK12997.1"/>
    </source>
</evidence>
<sequence length="102" mass="11252">MNHEVTTLISILESAGFSHDELAGTLAELNDAVNNGQATSIQLVSPGAAARYIKRINDETIFQARFRHSDEPDLLNNESSDERIENPNQDSCIVISYDPAQH</sequence>
<dbReference type="Proteomes" id="UP000051984">
    <property type="component" value="Unassembled WGS sequence"/>
</dbReference>
<evidence type="ECO:0000313" key="3">
    <source>
        <dbReference type="Proteomes" id="UP000051984"/>
    </source>
</evidence>
<protein>
    <submittedName>
        <fullName evidence="2">Uncharacterized protein</fullName>
    </submittedName>
</protein>
<gene>
    <name evidence="2" type="ORF">FD51_GL002152</name>
</gene>
<evidence type="ECO:0000256" key="1">
    <source>
        <dbReference type="SAM" id="MobiDB-lite"/>
    </source>
</evidence>
<organism evidence="2 3">
    <name type="scientific">Lacticaseibacillus zeae DSM 20178 = KCTC 3804</name>
    <dbReference type="NCBI Taxonomy" id="1423816"/>
    <lineage>
        <taxon>Bacteria</taxon>
        <taxon>Bacillati</taxon>
        <taxon>Bacillota</taxon>
        <taxon>Bacilli</taxon>
        <taxon>Lactobacillales</taxon>
        <taxon>Lactobacillaceae</taxon>
        <taxon>Lacticaseibacillus</taxon>
    </lineage>
</organism>
<proteinExistence type="predicted"/>
<dbReference type="RefSeq" id="WP_010489241.1">
    <property type="nucleotide sequence ID" value="NZ_AZCT01000003.1"/>
</dbReference>
<comment type="caution">
    <text evidence="2">The sequence shown here is derived from an EMBL/GenBank/DDBJ whole genome shotgun (WGS) entry which is preliminary data.</text>
</comment>
<dbReference type="GeneID" id="93268691"/>
<dbReference type="AlphaFoldDB" id="A0A0R1EUH8"/>
<feature type="region of interest" description="Disordered" evidence="1">
    <location>
        <begin position="71"/>
        <end position="92"/>
    </location>
</feature>
<dbReference type="EMBL" id="AZCT01000003">
    <property type="protein sequence ID" value="KRK12997.1"/>
    <property type="molecule type" value="Genomic_DNA"/>
</dbReference>
<dbReference type="PATRIC" id="fig|1423816.3.peg.2230"/>
<accession>A0A0R1EUH8</accession>
<reference evidence="2 3" key="1">
    <citation type="journal article" date="2015" name="Genome Announc.">
        <title>Expanding the biotechnology potential of lactobacilli through comparative genomics of 213 strains and associated genera.</title>
        <authorList>
            <person name="Sun Z."/>
            <person name="Harris H.M."/>
            <person name="McCann A."/>
            <person name="Guo C."/>
            <person name="Argimon S."/>
            <person name="Zhang W."/>
            <person name="Yang X."/>
            <person name="Jeffery I.B."/>
            <person name="Cooney J.C."/>
            <person name="Kagawa T.F."/>
            <person name="Liu W."/>
            <person name="Song Y."/>
            <person name="Salvetti E."/>
            <person name="Wrobel A."/>
            <person name="Rasinkangas P."/>
            <person name="Parkhill J."/>
            <person name="Rea M.C."/>
            <person name="O'Sullivan O."/>
            <person name="Ritari J."/>
            <person name="Douillard F.P."/>
            <person name="Paul Ross R."/>
            <person name="Yang R."/>
            <person name="Briner A.E."/>
            <person name="Felis G.E."/>
            <person name="de Vos W.M."/>
            <person name="Barrangou R."/>
            <person name="Klaenhammer T.R."/>
            <person name="Caufield P.W."/>
            <person name="Cui Y."/>
            <person name="Zhang H."/>
            <person name="O'Toole P.W."/>
        </authorList>
    </citation>
    <scope>NUCLEOTIDE SEQUENCE [LARGE SCALE GENOMIC DNA]</scope>
    <source>
        <strain evidence="2 3">DSM 20178</strain>
    </source>
</reference>
<name>A0A0R1EUH8_LACZE</name>